<keyword evidence="5 8" id="KW-0472">Membrane</keyword>
<dbReference type="GO" id="GO:0046872">
    <property type="term" value="F:metal ion binding"/>
    <property type="evidence" value="ECO:0007669"/>
    <property type="project" value="UniProtKB-KW"/>
</dbReference>
<accession>A0A933L4J1</accession>
<dbReference type="GO" id="GO:0005886">
    <property type="term" value="C:plasma membrane"/>
    <property type="evidence" value="ECO:0007669"/>
    <property type="project" value="UniProtKB-SubCell"/>
</dbReference>
<comment type="catalytic activity">
    <reaction evidence="7">
        <text>Zn(2+)(in) + ATP + H2O = Zn(2+)(out) + ADP + phosphate + H(+)</text>
        <dbReference type="Rhea" id="RHEA:20621"/>
        <dbReference type="ChEBI" id="CHEBI:15377"/>
        <dbReference type="ChEBI" id="CHEBI:15378"/>
        <dbReference type="ChEBI" id="CHEBI:29105"/>
        <dbReference type="ChEBI" id="CHEBI:30616"/>
        <dbReference type="ChEBI" id="CHEBI:43474"/>
        <dbReference type="ChEBI" id="CHEBI:456216"/>
        <dbReference type="EC" id="7.2.2.12"/>
    </reaction>
</comment>
<dbReference type="InterPro" id="IPR023298">
    <property type="entry name" value="ATPase_P-typ_TM_dom_sf"/>
</dbReference>
<evidence type="ECO:0000256" key="2">
    <source>
        <dbReference type="ARBA" id="ARBA00006024"/>
    </source>
</evidence>
<dbReference type="InterPro" id="IPR023214">
    <property type="entry name" value="HAD_sf"/>
</dbReference>
<dbReference type="InterPro" id="IPR008250">
    <property type="entry name" value="ATPase_P-typ_transduc_dom_A_sf"/>
</dbReference>
<feature type="transmembrane region" description="Helical" evidence="8">
    <location>
        <begin position="233"/>
        <end position="252"/>
    </location>
</feature>
<dbReference type="SUPFAM" id="SSF81653">
    <property type="entry name" value="Calcium ATPase, transduction domain A"/>
    <property type="match status" value="1"/>
</dbReference>
<dbReference type="AlphaFoldDB" id="A0A933L4J1"/>
<dbReference type="SUPFAM" id="SSF56784">
    <property type="entry name" value="HAD-like"/>
    <property type="match status" value="1"/>
</dbReference>
<protein>
    <recommendedName>
        <fullName evidence="6">P-type Zn(2+) transporter</fullName>
        <ecNumber evidence="6">7.2.2.12</ecNumber>
    </recommendedName>
</protein>
<comment type="similarity">
    <text evidence="2 8">Belongs to the cation transport ATPase (P-type) (TC 3.A.3) family. Type IB subfamily.</text>
</comment>
<dbReference type="InterPro" id="IPR001757">
    <property type="entry name" value="P_typ_ATPase"/>
</dbReference>
<dbReference type="InterPro" id="IPR059000">
    <property type="entry name" value="ATPase_P-type_domA"/>
</dbReference>
<evidence type="ECO:0000256" key="8">
    <source>
        <dbReference type="RuleBase" id="RU362081"/>
    </source>
</evidence>
<evidence type="ECO:0000256" key="6">
    <source>
        <dbReference type="ARBA" id="ARBA00039097"/>
    </source>
</evidence>
<evidence type="ECO:0000259" key="9">
    <source>
        <dbReference type="Pfam" id="PF00122"/>
    </source>
</evidence>
<dbReference type="GO" id="GO:0005524">
    <property type="term" value="F:ATP binding"/>
    <property type="evidence" value="ECO:0007669"/>
    <property type="project" value="UniProtKB-UniRule"/>
</dbReference>
<dbReference type="NCBIfam" id="TIGR01494">
    <property type="entry name" value="ATPase_P-type"/>
    <property type="match status" value="1"/>
</dbReference>
<evidence type="ECO:0000256" key="3">
    <source>
        <dbReference type="ARBA" id="ARBA00022692"/>
    </source>
</evidence>
<dbReference type="InterPro" id="IPR036412">
    <property type="entry name" value="HAD-like_sf"/>
</dbReference>
<keyword evidence="4 8" id="KW-1133">Transmembrane helix</keyword>
<keyword evidence="8" id="KW-0547">Nucleotide-binding</keyword>
<dbReference type="InterPro" id="IPR018303">
    <property type="entry name" value="ATPase_P-typ_P_site"/>
</dbReference>
<evidence type="ECO:0000313" key="10">
    <source>
        <dbReference type="EMBL" id="MBI4924074.1"/>
    </source>
</evidence>
<dbReference type="GO" id="GO:0015086">
    <property type="term" value="F:cadmium ion transmembrane transporter activity"/>
    <property type="evidence" value="ECO:0007669"/>
    <property type="project" value="TreeGrafter"/>
</dbReference>
<dbReference type="EC" id="7.2.2.12" evidence="6"/>
<keyword evidence="8" id="KW-0067">ATP-binding</keyword>
<proteinExistence type="inferred from homology"/>
<evidence type="ECO:0000313" key="11">
    <source>
        <dbReference type="Proteomes" id="UP000782610"/>
    </source>
</evidence>
<feature type="transmembrane region" description="Helical" evidence="8">
    <location>
        <begin position="36"/>
        <end position="58"/>
    </location>
</feature>
<dbReference type="Gene3D" id="3.40.50.1000">
    <property type="entry name" value="HAD superfamily/HAD-like"/>
    <property type="match status" value="1"/>
</dbReference>
<dbReference type="PROSITE" id="PS00154">
    <property type="entry name" value="ATPASE_E1_E2"/>
    <property type="match status" value="1"/>
</dbReference>
<comment type="subcellular location">
    <subcellularLocation>
        <location evidence="8">Cell membrane</location>
    </subcellularLocation>
    <subcellularLocation>
        <location evidence="1">Membrane</location>
    </subcellularLocation>
</comment>
<dbReference type="SUPFAM" id="SSF81665">
    <property type="entry name" value="Calcium ATPase, transmembrane domain M"/>
    <property type="match status" value="1"/>
</dbReference>
<name>A0A933L4J1_9HYPH</name>
<evidence type="ECO:0000256" key="7">
    <source>
        <dbReference type="ARBA" id="ARBA00047308"/>
    </source>
</evidence>
<comment type="caution">
    <text evidence="10">The sequence shown here is derived from an EMBL/GenBank/DDBJ whole genome shotgun (WGS) entry which is preliminary data.</text>
</comment>
<dbReference type="InterPro" id="IPR023299">
    <property type="entry name" value="ATPase_P-typ_cyto_dom_N"/>
</dbReference>
<feature type="domain" description="P-type ATPase A" evidence="9">
    <location>
        <begin position="118"/>
        <end position="217"/>
    </location>
</feature>
<dbReference type="Proteomes" id="UP000782610">
    <property type="component" value="Unassembled WGS sequence"/>
</dbReference>
<dbReference type="Gene3D" id="3.40.1110.10">
    <property type="entry name" value="Calcium-transporting ATPase, cytoplasmic domain N"/>
    <property type="match status" value="1"/>
</dbReference>
<evidence type="ECO:0000256" key="5">
    <source>
        <dbReference type="ARBA" id="ARBA00023136"/>
    </source>
</evidence>
<dbReference type="Pfam" id="PF00702">
    <property type="entry name" value="Hydrolase"/>
    <property type="match status" value="1"/>
</dbReference>
<feature type="transmembrane region" description="Helical" evidence="8">
    <location>
        <begin position="565"/>
        <end position="584"/>
    </location>
</feature>
<dbReference type="GO" id="GO:0016887">
    <property type="term" value="F:ATP hydrolysis activity"/>
    <property type="evidence" value="ECO:0007669"/>
    <property type="project" value="InterPro"/>
</dbReference>
<dbReference type="PANTHER" id="PTHR48085">
    <property type="entry name" value="CADMIUM/ZINC-TRANSPORTING ATPASE HMA2-RELATED"/>
    <property type="match status" value="1"/>
</dbReference>
<keyword evidence="8" id="KW-0479">Metal-binding</keyword>
<dbReference type="Gene3D" id="2.70.150.10">
    <property type="entry name" value="Calcium-transporting ATPase, cytoplasmic transduction domain A"/>
    <property type="match status" value="1"/>
</dbReference>
<dbReference type="NCBIfam" id="TIGR01512">
    <property type="entry name" value="ATPase-IB2_Cd"/>
    <property type="match status" value="1"/>
</dbReference>
<feature type="transmembrane region" description="Helical" evidence="8">
    <location>
        <begin position="258"/>
        <end position="278"/>
    </location>
</feature>
<evidence type="ECO:0000256" key="4">
    <source>
        <dbReference type="ARBA" id="ARBA00022989"/>
    </source>
</evidence>
<dbReference type="Pfam" id="PF00122">
    <property type="entry name" value="E1-E2_ATPase"/>
    <property type="match status" value="1"/>
</dbReference>
<sequence length="609" mass="62098">MRSILRYREGALVLLALLGLAAGALLWWSDNASAAGIVWSVATVPVLLALFVEIVVALRRADIGLDVIAALSMSAALGFGEPLAANVVALMYAGGQLLERYAEGRARSEMTALLGRVARTAMRVRGELIEETPIEDIIPGDVLMIRHGEVVPVDGRVAAGEAAVLDMSALTGESMPQRIAAGAEVLSGATSAAAPFRLVAGRPAAESTYAGIVRLVKAAQESKAPIVRLADSYALGFLLVTVLMAGGAWWWSGDHLRALAVLVVATPCPLILAVPVAIMSGISRAAKSGVLVKNGGVFEALAGVRVAILDKTGTLTRGTAEVAEVRPAAGFADDDVLRLAASLDQASGHPVAATLVRAAQAAGIELASPSGVVELPGVGIEGVVEGRKVAVGGDRYVGERAGGDDPLALHPRDSVAATIAVAVDGRLAGVIVLEDRVRPDAAALIAALRAAGVRKVVLASGDRRAVAGAVGKDLGVDELLAEMTPADKIAAVHREAKFGRTMMVGDGINDAPALAAADVGVAMGARGATAPSQSAGIVVLVDELAPLVRAMAIARRTLAIAQQSVWAGLGLSLLAMVAAALGYLPPVQGALIQEAIDVAVILNALRALR</sequence>
<dbReference type="PANTHER" id="PTHR48085:SF5">
    <property type="entry name" value="CADMIUM_ZINC-TRANSPORTING ATPASE HMA4-RELATED"/>
    <property type="match status" value="1"/>
</dbReference>
<evidence type="ECO:0000256" key="1">
    <source>
        <dbReference type="ARBA" id="ARBA00004370"/>
    </source>
</evidence>
<dbReference type="EMBL" id="JACRAF010000068">
    <property type="protein sequence ID" value="MBI4924074.1"/>
    <property type="molecule type" value="Genomic_DNA"/>
</dbReference>
<organism evidence="10 11">
    <name type="scientific">Devosia nanyangense</name>
    <dbReference type="NCBI Taxonomy" id="1228055"/>
    <lineage>
        <taxon>Bacteria</taxon>
        <taxon>Pseudomonadati</taxon>
        <taxon>Pseudomonadota</taxon>
        <taxon>Alphaproteobacteria</taxon>
        <taxon>Hyphomicrobiales</taxon>
        <taxon>Devosiaceae</taxon>
        <taxon>Devosia</taxon>
    </lineage>
</organism>
<keyword evidence="8" id="KW-1003">Cell membrane</keyword>
<dbReference type="PRINTS" id="PR00119">
    <property type="entry name" value="CATATPASE"/>
</dbReference>
<dbReference type="NCBIfam" id="TIGR01525">
    <property type="entry name" value="ATPase-IB_hvy"/>
    <property type="match status" value="1"/>
</dbReference>
<dbReference type="GO" id="GO:0016463">
    <property type="term" value="F:P-type zinc transporter activity"/>
    <property type="evidence" value="ECO:0007669"/>
    <property type="project" value="UniProtKB-EC"/>
</dbReference>
<dbReference type="InterPro" id="IPR027256">
    <property type="entry name" value="P-typ_ATPase_IB"/>
</dbReference>
<dbReference type="InterPro" id="IPR051014">
    <property type="entry name" value="Cation_Transport_ATPase_IB"/>
</dbReference>
<keyword evidence="3 8" id="KW-0812">Transmembrane</keyword>
<reference evidence="10" key="1">
    <citation type="submission" date="2020-07" db="EMBL/GenBank/DDBJ databases">
        <title>Huge and variable diversity of episymbiotic CPR bacteria and DPANN archaea in groundwater ecosystems.</title>
        <authorList>
            <person name="He C.Y."/>
            <person name="Keren R."/>
            <person name="Whittaker M."/>
            <person name="Farag I.F."/>
            <person name="Doudna J."/>
            <person name="Cate J.H.D."/>
            <person name="Banfield J.F."/>
        </authorList>
    </citation>
    <scope>NUCLEOTIDE SEQUENCE</scope>
    <source>
        <strain evidence="10">NC_groundwater_1586_Pr3_B-0.1um_66_15</strain>
    </source>
</reference>
<gene>
    <name evidence="10" type="primary">cadA</name>
    <name evidence="10" type="ORF">HY834_20255</name>
</gene>